<name>A0A9J6FY05_HAELO</name>
<evidence type="ECO:0000313" key="1">
    <source>
        <dbReference type="EMBL" id="KAH9366924.1"/>
    </source>
</evidence>
<accession>A0A9J6FY05</accession>
<evidence type="ECO:0000313" key="2">
    <source>
        <dbReference type="Proteomes" id="UP000821853"/>
    </source>
</evidence>
<dbReference type="OrthoDB" id="8196103at2759"/>
<dbReference type="Proteomes" id="UP000821853">
    <property type="component" value="Chromosome 2"/>
</dbReference>
<keyword evidence="2" id="KW-1185">Reference proteome</keyword>
<proteinExistence type="predicted"/>
<reference evidence="1 2" key="1">
    <citation type="journal article" date="2020" name="Cell">
        <title>Large-Scale Comparative Analyses of Tick Genomes Elucidate Their Genetic Diversity and Vector Capacities.</title>
        <authorList>
            <consortium name="Tick Genome and Microbiome Consortium (TIGMIC)"/>
            <person name="Jia N."/>
            <person name="Wang J."/>
            <person name="Shi W."/>
            <person name="Du L."/>
            <person name="Sun Y."/>
            <person name="Zhan W."/>
            <person name="Jiang J.F."/>
            <person name="Wang Q."/>
            <person name="Zhang B."/>
            <person name="Ji P."/>
            <person name="Bell-Sakyi L."/>
            <person name="Cui X.M."/>
            <person name="Yuan T.T."/>
            <person name="Jiang B.G."/>
            <person name="Yang W.F."/>
            <person name="Lam T.T."/>
            <person name="Chang Q.C."/>
            <person name="Ding S.J."/>
            <person name="Wang X.J."/>
            <person name="Zhu J.G."/>
            <person name="Ruan X.D."/>
            <person name="Zhao L."/>
            <person name="Wei J.T."/>
            <person name="Ye R.Z."/>
            <person name="Que T.C."/>
            <person name="Du C.H."/>
            <person name="Zhou Y.H."/>
            <person name="Cheng J.X."/>
            <person name="Dai P.F."/>
            <person name="Guo W.B."/>
            <person name="Han X.H."/>
            <person name="Huang E.J."/>
            <person name="Li L.F."/>
            <person name="Wei W."/>
            <person name="Gao Y.C."/>
            <person name="Liu J.Z."/>
            <person name="Shao H.Z."/>
            <person name="Wang X."/>
            <person name="Wang C.C."/>
            <person name="Yang T.C."/>
            <person name="Huo Q.B."/>
            <person name="Li W."/>
            <person name="Chen H.Y."/>
            <person name="Chen S.E."/>
            <person name="Zhou L.G."/>
            <person name="Ni X.B."/>
            <person name="Tian J.H."/>
            <person name="Sheng Y."/>
            <person name="Liu T."/>
            <person name="Pan Y.S."/>
            <person name="Xia L.Y."/>
            <person name="Li J."/>
            <person name="Zhao F."/>
            <person name="Cao W.C."/>
        </authorList>
    </citation>
    <scope>NUCLEOTIDE SEQUENCE [LARGE SCALE GENOMIC DNA]</scope>
    <source>
        <strain evidence="1">HaeL-2018</strain>
    </source>
</reference>
<gene>
    <name evidence="1" type="ORF">HPB48_004832</name>
</gene>
<organism evidence="1 2">
    <name type="scientific">Haemaphysalis longicornis</name>
    <name type="common">Bush tick</name>
    <dbReference type="NCBI Taxonomy" id="44386"/>
    <lineage>
        <taxon>Eukaryota</taxon>
        <taxon>Metazoa</taxon>
        <taxon>Ecdysozoa</taxon>
        <taxon>Arthropoda</taxon>
        <taxon>Chelicerata</taxon>
        <taxon>Arachnida</taxon>
        <taxon>Acari</taxon>
        <taxon>Parasitiformes</taxon>
        <taxon>Ixodida</taxon>
        <taxon>Ixodoidea</taxon>
        <taxon>Ixodidae</taxon>
        <taxon>Haemaphysalinae</taxon>
        <taxon>Haemaphysalis</taxon>
    </lineage>
</organism>
<comment type="caution">
    <text evidence="1">The sequence shown here is derived from an EMBL/GenBank/DDBJ whole genome shotgun (WGS) entry which is preliminary data.</text>
</comment>
<dbReference type="VEuPathDB" id="VectorBase:HLOH_054999"/>
<dbReference type="EMBL" id="JABSTR010000004">
    <property type="protein sequence ID" value="KAH9366924.1"/>
    <property type="molecule type" value="Genomic_DNA"/>
</dbReference>
<dbReference type="AlphaFoldDB" id="A0A9J6FY05"/>
<protein>
    <submittedName>
        <fullName evidence="1">Uncharacterized protein</fullName>
    </submittedName>
</protein>
<dbReference type="OMA" id="WEANNID"/>
<sequence length="107" mass="12211">MEGALLRLTCKGAQKLVNNFWEANNIDHPFNEEKKAARKDWVFSLLKSQKRILSFPKPDGLTILSRLSHSTSPATEHFDALQHITTEEKLKPSRIFNLDETGAQNIH</sequence>